<keyword evidence="1" id="KW-0472">Membrane</keyword>
<reference evidence="2 3" key="1">
    <citation type="submission" date="2017-04" db="EMBL/GenBank/DDBJ databases">
        <title>Kefir bacterial isolates.</title>
        <authorList>
            <person name="Kim Y."/>
            <person name="Blasche S."/>
            <person name="Patil K.R."/>
        </authorList>
    </citation>
    <scope>NUCLEOTIDE SEQUENCE [LARGE SCALE GENOMIC DNA]</scope>
    <source>
        <strain evidence="2 3">OG2-1</strain>
    </source>
</reference>
<comment type="caution">
    <text evidence="2">The sequence shown here is derived from an EMBL/GenBank/DDBJ whole genome shotgun (WGS) entry which is preliminary data.</text>
</comment>
<keyword evidence="1" id="KW-1133">Transmembrane helix</keyword>
<evidence type="ECO:0000256" key="1">
    <source>
        <dbReference type="SAM" id="Phobius"/>
    </source>
</evidence>
<feature type="transmembrane region" description="Helical" evidence="1">
    <location>
        <begin position="109"/>
        <end position="127"/>
    </location>
</feature>
<gene>
    <name evidence="2" type="ORF">B8W87_00230</name>
</gene>
<dbReference type="Proteomes" id="UP000216195">
    <property type="component" value="Unassembled WGS sequence"/>
</dbReference>
<protein>
    <submittedName>
        <fullName evidence="2">Uncharacterized protein</fullName>
    </submittedName>
</protein>
<dbReference type="EMBL" id="NCWU01000001">
    <property type="protein sequence ID" value="PAK86805.1"/>
    <property type="molecule type" value="Genomic_DNA"/>
</dbReference>
<feature type="transmembrane region" description="Helical" evidence="1">
    <location>
        <begin position="21"/>
        <end position="41"/>
    </location>
</feature>
<evidence type="ECO:0000313" key="2">
    <source>
        <dbReference type="EMBL" id="PAK86805.1"/>
    </source>
</evidence>
<feature type="transmembrane region" description="Helical" evidence="1">
    <location>
        <begin position="85"/>
        <end position="103"/>
    </location>
</feature>
<evidence type="ECO:0000313" key="3">
    <source>
        <dbReference type="Proteomes" id="UP000216195"/>
    </source>
</evidence>
<accession>A0AAE5NIH9</accession>
<organism evidence="2 3">
    <name type="scientific">Rothia dentocariosa</name>
    <dbReference type="NCBI Taxonomy" id="2047"/>
    <lineage>
        <taxon>Bacteria</taxon>
        <taxon>Bacillati</taxon>
        <taxon>Actinomycetota</taxon>
        <taxon>Actinomycetes</taxon>
        <taxon>Micrococcales</taxon>
        <taxon>Micrococcaceae</taxon>
        <taxon>Rothia</taxon>
    </lineage>
</organism>
<dbReference type="Pfam" id="PF09819">
    <property type="entry name" value="ABC_cobalt"/>
    <property type="match status" value="1"/>
</dbReference>
<sequence>MFPFQSWEENMSQKSRLSWRVNEIVIVSVVAAACAVIFWIWDIAVDPATKTLFAAVPEYRPIVAGMWLLAGVLGGYLIRKPGAALYCEIVAAVISVFLTGGAWSQSILIAGFFQGIGAEIAFAVFGYRVWNLSTAAFAGALSGLFMGVNEIIIYYPDMEIFKAVIYVVCAVVSGIVLAGVLSWGLTKALAKTGVLASLASGVQARTARG</sequence>
<keyword evidence="1" id="KW-0812">Transmembrane</keyword>
<dbReference type="InterPro" id="IPR017195">
    <property type="entry name" value="ABC_thiamin-permease_prd"/>
</dbReference>
<dbReference type="AlphaFoldDB" id="A0AAE5NIH9"/>
<feature type="transmembrane region" description="Helical" evidence="1">
    <location>
        <begin position="160"/>
        <end position="181"/>
    </location>
</feature>
<dbReference type="PIRSF" id="PIRSF037394">
    <property type="entry name" value="ABC_thiamine-permease_YkoE_prd"/>
    <property type="match status" value="1"/>
</dbReference>
<feature type="transmembrane region" description="Helical" evidence="1">
    <location>
        <begin position="134"/>
        <end position="154"/>
    </location>
</feature>
<name>A0AAE5NIH9_9MICC</name>
<proteinExistence type="predicted"/>
<feature type="transmembrane region" description="Helical" evidence="1">
    <location>
        <begin position="61"/>
        <end position="78"/>
    </location>
</feature>